<evidence type="ECO:0000313" key="1">
    <source>
        <dbReference type="EMBL" id="ETL82109.1"/>
    </source>
</evidence>
<reference evidence="1" key="1">
    <citation type="submission" date="2013-11" db="EMBL/GenBank/DDBJ databases">
        <title>The Genome Sequence of Phytophthora parasitica CHvinca01.</title>
        <authorList>
            <consortium name="The Broad Institute Genomics Platform"/>
            <person name="Russ C."/>
            <person name="Tyler B."/>
            <person name="Panabieres F."/>
            <person name="Shan W."/>
            <person name="Tripathy S."/>
            <person name="Grunwald N."/>
            <person name="Machado M."/>
            <person name="Johnson C.S."/>
            <person name="Arredondo F."/>
            <person name="Hong C."/>
            <person name="Coffey M."/>
            <person name="Young S.K."/>
            <person name="Zeng Q."/>
            <person name="Gargeya S."/>
            <person name="Fitzgerald M."/>
            <person name="Abouelleil A."/>
            <person name="Alvarado L."/>
            <person name="Chapman S.B."/>
            <person name="Gainer-Dewar J."/>
            <person name="Goldberg J."/>
            <person name="Griggs A."/>
            <person name="Gujja S."/>
            <person name="Hansen M."/>
            <person name="Howarth C."/>
            <person name="Imamovic A."/>
            <person name="Ireland A."/>
            <person name="Larimer J."/>
            <person name="McCowan C."/>
            <person name="Murphy C."/>
            <person name="Pearson M."/>
            <person name="Poon T.W."/>
            <person name="Priest M."/>
            <person name="Roberts A."/>
            <person name="Saif S."/>
            <person name="Shea T."/>
            <person name="Sykes S."/>
            <person name="Wortman J."/>
            <person name="Nusbaum C."/>
            <person name="Birren B."/>
        </authorList>
    </citation>
    <scope>NUCLEOTIDE SEQUENCE [LARGE SCALE GENOMIC DNA]</scope>
    <source>
        <strain evidence="1">CHvinca01</strain>
    </source>
</reference>
<name>W2KC29_PHYNI</name>
<accession>W2KC29</accession>
<dbReference type="Proteomes" id="UP000054423">
    <property type="component" value="Unassembled WGS sequence"/>
</dbReference>
<dbReference type="AlphaFoldDB" id="W2KC29"/>
<proteinExistence type="predicted"/>
<protein>
    <submittedName>
        <fullName evidence="1">Uncharacterized protein</fullName>
    </submittedName>
</protein>
<dbReference type="EMBL" id="KI682326">
    <property type="protein sequence ID" value="ETL82109.1"/>
    <property type="molecule type" value="Genomic_DNA"/>
</dbReference>
<sequence>MGFDLYHTRFGSSHNSKDLHDLLGQIPSSPEGSAVTNWDRQVPVKLSKGMSSGKIAATTIEADPARYPTNHTGAKSFPTATLIGNDAQYPTKTAELW</sequence>
<organism evidence="1">
    <name type="scientific">Phytophthora nicotianae</name>
    <name type="common">Potato buckeye rot agent</name>
    <name type="synonym">Phytophthora parasitica</name>
    <dbReference type="NCBI Taxonomy" id="4792"/>
    <lineage>
        <taxon>Eukaryota</taxon>
        <taxon>Sar</taxon>
        <taxon>Stramenopiles</taxon>
        <taxon>Oomycota</taxon>
        <taxon>Peronosporomycetes</taxon>
        <taxon>Peronosporales</taxon>
        <taxon>Peronosporaceae</taxon>
        <taxon>Phytophthora</taxon>
    </lineage>
</organism>
<gene>
    <name evidence="1" type="ORF">L917_17667</name>
</gene>